<dbReference type="SUPFAM" id="SSF110997">
    <property type="entry name" value="Sporulation related repeat"/>
    <property type="match status" value="1"/>
</dbReference>
<reference evidence="2 3" key="1">
    <citation type="submission" date="2013-09" db="EMBL/GenBank/DDBJ databases">
        <authorList>
            <person name="Zeng Z."/>
            <person name="Chen C."/>
        </authorList>
    </citation>
    <scope>NUCLEOTIDE SEQUENCE [LARGE SCALE GENOMIC DNA]</scope>
    <source>
        <strain evidence="2 3">WB 3.3-2</strain>
    </source>
</reference>
<comment type="caution">
    <text evidence="2">The sequence shown here is derived from an EMBL/GenBank/DDBJ whole genome shotgun (WGS) entry which is preliminary data.</text>
</comment>
<dbReference type="RefSeq" id="WP_026300187.1">
    <property type="nucleotide sequence ID" value="NZ_JRLX01000016.1"/>
</dbReference>
<dbReference type="Gene3D" id="3.30.70.1070">
    <property type="entry name" value="Sporulation related repeat"/>
    <property type="match status" value="1"/>
</dbReference>
<dbReference type="PROSITE" id="PS51724">
    <property type="entry name" value="SPOR"/>
    <property type="match status" value="1"/>
</dbReference>
<dbReference type="OrthoDB" id="653949at2"/>
<dbReference type="STRING" id="1121895.GCA_000378485_03709"/>
<name>A0A0A2LZG8_9FLAO</name>
<dbReference type="AlphaFoldDB" id="A0A0A2LZG8"/>
<dbReference type="EMBL" id="JRLX01000016">
    <property type="protein sequence ID" value="KGO85752.1"/>
    <property type="molecule type" value="Genomic_DNA"/>
</dbReference>
<dbReference type="Proteomes" id="UP000030152">
    <property type="component" value="Unassembled WGS sequence"/>
</dbReference>
<dbReference type="GO" id="GO:0042834">
    <property type="term" value="F:peptidoglycan binding"/>
    <property type="evidence" value="ECO:0007669"/>
    <property type="project" value="InterPro"/>
</dbReference>
<proteinExistence type="predicted"/>
<dbReference type="Pfam" id="PF18174">
    <property type="entry name" value="HU-CCDC81_bac_1"/>
    <property type="match status" value="1"/>
</dbReference>
<evidence type="ECO:0000259" key="1">
    <source>
        <dbReference type="PROSITE" id="PS51724"/>
    </source>
</evidence>
<evidence type="ECO:0000313" key="2">
    <source>
        <dbReference type="EMBL" id="KGO85752.1"/>
    </source>
</evidence>
<dbReference type="Pfam" id="PF18175">
    <property type="entry name" value="HU-CCDC81_bac_2"/>
    <property type="match status" value="1"/>
</dbReference>
<sequence>MMIEKHISALLYRYQCVTVPGLGAFLTEIRPAYLDAGTHTFYPPKKLISFNANVKNNDGLLANHIALQEKISYSEAVAAITFAVDRWKLSLNNYDVITLKNLGEIGLNAEGSLVFSPDTPVNYLTEAFGLSAIASPAVKREVFNTTEDVTEEKEVVVFAPERRRSYSYLKYAAVFAVLVAAGGTGFKAYNDNRVATQTLAVQNAVQQKVEQQIQQATFFIDNPLPAAVTLPLKEAVAVKMPYHVVAGAYKSEANADKAMNALVVKGFKARRLKANKFGLFPVLYGSFEHYSEAKQTMREIHTTGDKEAWILVQDL</sequence>
<dbReference type="eggNOG" id="COG3087">
    <property type="taxonomic scope" value="Bacteria"/>
</dbReference>
<dbReference type="InterPro" id="IPR007730">
    <property type="entry name" value="SPOR-like_dom"/>
</dbReference>
<dbReference type="InterPro" id="IPR040495">
    <property type="entry name" value="HU-CCDC81_bac_1"/>
</dbReference>
<dbReference type="Pfam" id="PF05036">
    <property type="entry name" value="SPOR"/>
    <property type="match status" value="1"/>
</dbReference>
<feature type="domain" description="SPOR" evidence="1">
    <location>
        <begin position="236"/>
        <end position="313"/>
    </location>
</feature>
<keyword evidence="3" id="KW-1185">Reference proteome</keyword>
<gene>
    <name evidence="2" type="ORF">Q765_14075</name>
</gene>
<organism evidence="2 3">
    <name type="scientific">Flavobacterium rivuli WB 3.3-2 = DSM 21788</name>
    <dbReference type="NCBI Taxonomy" id="1121895"/>
    <lineage>
        <taxon>Bacteria</taxon>
        <taxon>Pseudomonadati</taxon>
        <taxon>Bacteroidota</taxon>
        <taxon>Flavobacteriia</taxon>
        <taxon>Flavobacteriales</taxon>
        <taxon>Flavobacteriaceae</taxon>
        <taxon>Flavobacterium</taxon>
    </lineage>
</organism>
<accession>A0A0A2LZG8</accession>
<evidence type="ECO:0000313" key="3">
    <source>
        <dbReference type="Proteomes" id="UP000030152"/>
    </source>
</evidence>
<protein>
    <submittedName>
        <fullName evidence="2">Sporulation protein</fullName>
    </submittedName>
</protein>
<dbReference type="InterPro" id="IPR036680">
    <property type="entry name" value="SPOR-like_sf"/>
</dbReference>
<dbReference type="InterPro" id="IPR041268">
    <property type="entry name" value="HU-CCDC81_bac_2"/>
</dbReference>